<dbReference type="PANTHER" id="PTHR33121:SF71">
    <property type="entry name" value="OXYGEN SENSOR PROTEIN DOSP"/>
    <property type="match status" value="1"/>
</dbReference>
<evidence type="ECO:0000313" key="5">
    <source>
        <dbReference type="Proteomes" id="UP001201217"/>
    </source>
</evidence>
<evidence type="ECO:0000259" key="3">
    <source>
        <dbReference type="PROSITE" id="PS50887"/>
    </source>
</evidence>
<dbReference type="InterPro" id="IPR043128">
    <property type="entry name" value="Rev_trsase/Diguanyl_cyclase"/>
</dbReference>
<dbReference type="Pfam" id="PF00990">
    <property type="entry name" value="GGDEF"/>
    <property type="match status" value="1"/>
</dbReference>
<feature type="domain" description="GGDEF" evidence="3">
    <location>
        <begin position="244"/>
        <end position="378"/>
    </location>
</feature>
<keyword evidence="1" id="KW-1133">Transmembrane helix</keyword>
<dbReference type="InterPro" id="IPR035919">
    <property type="entry name" value="EAL_sf"/>
</dbReference>
<feature type="transmembrane region" description="Helical" evidence="1">
    <location>
        <begin position="48"/>
        <end position="67"/>
    </location>
</feature>
<dbReference type="CDD" id="cd01948">
    <property type="entry name" value="EAL"/>
    <property type="match status" value="1"/>
</dbReference>
<dbReference type="Proteomes" id="UP001201217">
    <property type="component" value="Unassembled WGS sequence"/>
</dbReference>
<reference evidence="4 5" key="1">
    <citation type="submission" date="2022-01" db="EMBL/GenBank/DDBJ databases">
        <title>Maritalea mediterranea sp. nov., isolated from marine plastic residues from the Malva-rosa beach (Valencia, Spain).</title>
        <authorList>
            <person name="Vidal-Verdu A."/>
            <person name="Molina-Menor E."/>
            <person name="Pascual J."/>
            <person name="Pereto J."/>
            <person name="Porcar M."/>
        </authorList>
    </citation>
    <scope>NUCLEOTIDE SEQUENCE [LARGE SCALE GENOMIC DNA]</scope>
    <source>
        <strain evidence="4 5">P4.10X</strain>
    </source>
</reference>
<name>A0ABS9EAF7_9HYPH</name>
<dbReference type="InterPro" id="IPR000160">
    <property type="entry name" value="GGDEF_dom"/>
</dbReference>
<dbReference type="NCBIfam" id="TIGR00254">
    <property type="entry name" value="GGDEF"/>
    <property type="match status" value="1"/>
</dbReference>
<dbReference type="CDD" id="cd01949">
    <property type="entry name" value="GGDEF"/>
    <property type="match status" value="1"/>
</dbReference>
<evidence type="ECO:0000259" key="2">
    <source>
        <dbReference type="PROSITE" id="PS50883"/>
    </source>
</evidence>
<dbReference type="SUPFAM" id="SSF55073">
    <property type="entry name" value="Nucleotide cyclase"/>
    <property type="match status" value="1"/>
</dbReference>
<evidence type="ECO:0000313" key="4">
    <source>
        <dbReference type="EMBL" id="MCF4098879.1"/>
    </source>
</evidence>
<feature type="transmembrane region" description="Helical" evidence="1">
    <location>
        <begin position="21"/>
        <end position="42"/>
    </location>
</feature>
<protein>
    <submittedName>
        <fullName evidence="4">EAL domain-containing protein</fullName>
    </submittedName>
</protein>
<keyword evidence="1" id="KW-0812">Transmembrane</keyword>
<feature type="domain" description="EAL" evidence="2">
    <location>
        <begin position="387"/>
        <end position="637"/>
    </location>
</feature>
<dbReference type="InterPro" id="IPR029787">
    <property type="entry name" value="Nucleotide_cyclase"/>
</dbReference>
<dbReference type="RefSeq" id="WP_236114445.1">
    <property type="nucleotide sequence ID" value="NZ_JAKGTI010000002.1"/>
</dbReference>
<evidence type="ECO:0000256" key="1">
    <source>
        <dbReference type="SAM" id="Phobius"/>
    </source>
</evidence>
<gene>
    <name evidence="4" type="ORF">L1I42_10310</name>
</gene>
<feature type="transmembrane region" description="Helical" evidence="1">
    <location>
        <begin position="118"/>
        <end position="136"/>
    </location>
</feature>
<sequence>MFTIDGSNEPLIRAQLRMMQVRLPFVYFLTFSALLVIGQQRLAHGFDLPTVVGSGVLIALSIWRLVYWVRFKATGLSAEQVRKKLQTVAYSAGLLGFVFTSWTIFVCTHDNSQSYTEVGIFVLLSLLGGLFCLAYLRQAALMLILSVSVPMFSYSLVWSAEFHSALTLHFIFIVGIITVITHFFGRDFETFIDQRSRLYQTQADAKAQAEEMRFLAYKDVLTDLDNRRGFFHFLRRKFPNSDGHSLTLGLIDLDGFKPINDIYGHPSGDDLLRKIAHRLVEFLGEEVFVARVGGDEFALVTLQKMTDHEIIALGRAICAALKVPFVLKSGVQVKLSASLGFARAGVDASDPETLFERADHALYYAKTYHLGHALLFEPKHERVTRDSAEIAQGLRDSQFIDEMEMIFQPVVSAENNNVTCVEALARWHRPDGLEILPDTFIPVAEAMGLMNKLTLALFEKATDCMLHWTKYLKLSFNLSASDVVEPHVVRALMDITHQKGISPNRIIFEISENVLYDQPEQAQKMLERLAGFGFSISLDDFGGRLSNFSHLHQLPIYAVKLDSELICDLRFSTQSRILVRKIVELAQGLNLRVVAQGISSSDHLHVLEGLGCEYYQGFHFARPMSQAKLLNLLHQQNGHIGQQGVA</sequence>
<dbReference type="PANTHER" id="PTHR33121">
    <property type="entry name" value="CYCLIC DI-GMP PHOSPHODIESTERASE PDEF"/>
    <property type="match status" value="1"/>
</dbReference>
<accession>A0ABS9EAF7</accession>
<dbReference type="Pfam" id="PF00563">
    <property type="entry name" value="EAL"/>
    <property type="match status" value="1"/>
</dbReference>
<dbReference type="SUPFAM" id="SSF141868">
    <property type="entry name" value="EAL domain-like"/>
    <property type="match status" value="1"/>
</dbReference>
<feature type="transmembrane region" description="Helical" evidence="1">
    <location>
        <begin position="166"/>
        <end position="185"/>
    </location>
</feature>
<dbReference type="Gene3D" id="3.30.70.270">
    <property type="match status" value="1"/>
</dbReference>
<proteinExistence type="predicted"/>
<keyword evidence="1" id="KW-0472">Membrane</keyword>
<keyword evidence="5" id="KW-1185">Reference proteome</keyword>
<dbReference type="SMART" id="SM00052">
    <property type="entry name" value="EAL"/>
    <property type="match status" value="1"/>
</dbReference>
<comment type="caution">
    <text evidence="4">The sequence shown here is derived from an EMBL/GenBank/DDBJ whole genome shotgun (WGS) entry which is preliminary data.</text>
</comment>
<dbReference type="EMBL" id="JAKGTI010000002">
    <property type="protein sequence ID" value="MCF4098879.1"/>
    <property type="molecule type" value="Genomic_DNA"/>
</dbReference>
<dbReference type="InterPro" id="IPR001633">
    <property type="entry name" value="EAL_dom"/>
</dbReference>
<dbReference type="PROSITE" id="PS50883">
    <property type="entry name" value="EAL"/>
    <property type="match status" value="1"/>
</dbReference>
<feature type="transmembrane region" description="Helical" evidence="1">
    <location>
        <begin position="88"/>
        <end position="106"/>
    </location>
</feature>
<dbReference type="InterPro" id="IPR050706">
    <property type="entry name" value="Cyclic-di-GMP_PDE-like"/>
</dbReference>
<dbReference type="Gene3D" id="3.20.20.450">
    <property type="entry name" value="EAL domain"/>
    <property type="match status" value="1"/>
</dbReference>
<dbReference type="SMART" id="SM00267">
    <property type="entry name" value="GGDEF"/>
    <property type="match status" value="1"/>
</dbReference>
<dbReference type="PROSITE" id="PS50887">
    <property type="entry name" value="GGDEF"/>
    <property type="match status" value="1"/>
</dbReference>
<organism evidence="4 5">
    <name type="scientific">Maritalea mediterranea</name>
    <dbReference type="NCBI Taxonomy" id="2909667"/>
    <lineage>
        <taxon>Bacteria</taxon>
        <taxon>Pseudomonadati</taxon>
        <taxon>Pseudomonadota</taxon>
        <taxon>Alphaproteobacteria</taxon>
        <taxon>Hyphomicrobiales</taxon>
        <taxon>Devosiaceae</taxon>
        <taxon>Maritalea</taxon>
    </lineage>
</organism>